<comment type="caution">
    <text evidence="1">The sequence shown here is derived from an EMBL/GenBank/DDBJ whole genome shotgun (WGS) entry which is preliminary data.</text>
</comment>
<dbReference type="EMBL" id="VSSQ01097312">
    <property type="protein sequence ID" value="MPN40721.1"/>
    <property type="molecule type" value="Genomic_DNA"/>
</dbReference>
<sequence>MVQIGLGQQLLGQLPKPALVARHGQVLAECQHTGEHAPHVGVQDGRALAKAERGNCPGRRAADAGQRRQQFHGLRKRAAKVAHHLLRAAVQIARAAVITQAAPQRQHIILRRGGQRLHVRKALQKPCVVIQHRGDLRLLQHDLRQPYAIGVARVLPRQMITAMLFLPAHHARGNIRVTN</sequence>
<accession>A0A645HNV1</accession>
<dbReference type="AlphaFoldDB" id="A0A645HNV1"/>
<proteinExistence type="predicted"/>
<gene>
    <name evidence="1" type="ORF">SDC9_188260</name>
</gene>
<reference evidence="1" key="1">
    <citation type="submission" date="2019-08" db="EMBL/GenBank/DDBJ databases">
        <authorList>
            <person name="Kucharzyk K."/>
            <person name="Murdoch R.W."/>
            <person name="Higgins S."/>
            <person name="Loffler F."/>
        </authorList>
    </citation>
    <scope>NUCLEOTIDE SEQUENCE</scope>
</reference>
<name>A0A645HNV1_9ZZZZ</name>
<organism evidence="1">
    <name type="scientific">bioreactor metagenome</name>
    <dbReference type="NCBI Taxonomy" id="1076179"/>
    <lineage>
        <taxon>unclassified sequences</taxon>
        <taxon>metagenomes</taxon>
        <taxon>ecological metagenomes</taxon>
    </lineage>
</organism>
<evidence type="ECO:0000313" key="1">
    <source>
        <dbReference type="EMBL" id="MPN40721.1"/>
    </source>
</evidence>
<protein>
    <submittedName>
        <fullName evidence="1">Uncharacterized protein</fullName>
    </submittedName>
</protein>